<accession>A0AC58RWD0</accession>
<reference evidence="2" key="2">
    <citation type="submission" date="2025-08" db="UniProtKB">
        <authorList>
            <consortium name="RefSeq"/>
        </authorList>
    </citation>
    <scope>IDENTIFICATION</scope>
    <source>
        <tissue evidence="2">Leaf</tissue>
    </source>
</reference>
<organism evidence="1 2">
    <name type="scientific">Nicotiana tabacum</name>
    <name type="common">Common tobacco</name>
    <dbReference type="NCBI Taxonomy" id="4097"/>
    <lineage>
        <taxon>Eukaryota</taxon>
        <taxon>Viridiplantae</taxon>
        <taxon>Streptophyta</taxon>
        <taxon>Embryophyta</taxon>
        <taxon>Tracheophyta</taxon>
        <taxon>Spermatophyta</taxon>
        <taxon>Magnoliopsida</taxon>
        <taxon>eudicotyledons</taxon>
        <taxon>Gunneridae</taxon>
        <taxon>Pentapetalae</taxon>
        <taxon>asterids</taxon>
        <taxon>lamiids</taxon>
        <taxon>Solanales</taxon>
        <taxon>Solanaceae</taxon>
        <taxon>Nicotianoideae</taxon>
        <taxon>Nicotianeae</taxon>
        <taxon>Nicotiana</taxon>
    </lineage>
</organism>
<protein>
    <submittedName>
        <fullName evidence="2">Uncharacterized protein LOC142163799</fullName>
    </submittedName>
</protein>
<evidence type="ECO:0000313" key="1">
    <source>
        <dbReference type="Proteomes" id="UP000790787"/>
    </source>
</evidence>
<gene>
    <name evidence="2" type="primary">LOC142163799</name>
</gene>
<proteinExistence type="predicted"/>
<dbReference type="RefSeq" id="XP_075077041.1">
    <property type="nucleotide sequence ID" value="XM_075220940.1"/>
</dbReference>
<sequence>MVFAWLLNSLSKEIVESVTYSQTATKFWNELDERYGQADGTKFFQLQRELNNIGQGSYDVAGYFNKLKKIWDQMRELNTFMTCSYECKCREKSHNCKVNEDQKLIQFLMGLNDSCSNTRGNILIMKPLPTPAQTYSIVLHEEAQRQVHSSNQISIDASTFLINGPYKNHTAEGKKNDVYCRYCKKSVHVKEDCYKLVGYPQQFKFGNNNRQRKGSNAANQYVNSANTEESLTVGNTVTNLASSQSFTK</sequence>
<dbReference type="Proteomes" id="UP000790787">
    <property type="component" value="Chromosome 9"/>
</dbReference>
<reference evidence="1" key="1">
    <citation type="journal article" date="2014" name="Nat. Commun.">
        <title>The tobacco genome sequence and its comparison with those of tomato and potato.</title>
        <authorList>
            <person name="Sierro N."/>
            <person name="Battey J.N."/>
            <person name="Ouadi S."/>
            <person name="Bakaher N."/>
            <person name="Bovet L."/>
            <person name="Willig A."/>
            <person name="Goepfert S."/>
            <person name="Peitsch M.C."/>
            <person name="Ivanov N.V."/>
        </authorList>
    </citation>
    <scope>NUCLEOTIDE SEQUENCE [LARGE SCALE GENOMIC DNA]</scope>
</reference>
<name>A0AC58RWD0_TOBAC</name>
<evidence type="ECO:0000313" key="2">
    <source>
        <dbReference type="RefSeq" id="XP_075077041.1"/>
    </source>
</evidence>
<keyword evidence="1" id="KW-1185">Reference proteome</keyword>